<dbReference type="SUPFAM" id="SSF53474">
    <property type="entry name" value="alpha/beta-Hydrolases"/>
    <property type="match status" value="1"/>
</dbReference>
<dbReference type="Proteomes" id="UP001556367">
    <property type="component" value="Unassembled WGS sequence"/>
</dbReference>
<reference evidence="5" key="1">
    <citation type="submission" date="2024-06" db="EMBL/GenBank/DDBJ databases">
        <title>Multi-omics analyses provide insights into the biosynthesis of the anticancer antibiotic pleurotin in Hohenbuehelia grisea.</title>
        <authorList>
            <person name="Weaver J.A."/>
            <person name="Alberti F."/>
        </authorList>
    </citation>
    <scope>NUCLEOTIDE SEQUENCE [LARGE SCALE GENOMIC DNA]</scope>
    <source>
        <strain evidence="5">T-177</strain>
    </source>
</reference>
<accession>A0ABR3J190</accession>
<name>A0ABR3J190_9AGAR</name>
<evidence type="ECO:0000256" key="1">
    <source>
        <dbReference type="ARBA" id="ARBA00007920"/>
    </source>
</evidence>
<feature type="region of interest" description="Disordered" evidence="2">
    <location>
        <begin position="374"/>
        <end position="405"/>
    </location>
</feature>
<protein>
    <recommendedName>
        <fullName evidence="3">DUF676 domain-containing protein</fullName>
    </recommendedName>
</protein>
<keyword evidence="5" id="KW-1185">Reference proteome</keyword>
<evidence type="ECO:0000259" key="3">
    <source>
        <dbReference type="Pfam" id="PF05057"/>
    </source>
</evidence>
<dbReference type="InterPro" id="IPR007751">
    <property type="entry name" value="DUF676_lipase-like"/>
</dbReference>
<dbReference type="EMBL" id="JASNQZ010000012">
    <property type="protein sequence ID" value="KAL0949364.1"/>
    <property type="molecule type" value="Genomic_DNA"/>
</dbReference>
<feature type="domain" description="DUF676" evidence="3">
    <location>
        <begin position="25"/>
        <end position="152"/>
    </location>
</feature>
<proteinExistence type="inferred from homology"/>
<evidence type="ECO:0000256" key="2">
    <source>
        <dbReference type="SAM" id="MobiDB-lite"/>
    </source>
</evidence>
<comment type="caution">
    <text evidence="4">The sequence shown here is derived from an EMBL/GenBank/DDBJ whole genome shotgun (WGS) entry which is preliminary data.</text>
</comment>
<comment type="similarity">
    <text evidence="1">Belongs to the putative lipase ROG1 family.</text>
</comment>
<feature type="compositionally biased region" description="Basic and acidic residues" evidence="2">
    <location>
        <begin position="380"/>
        <end position="397"/>
    </location>
</feature>
<evidence type="ECO:0000313" key="5">
    <source>
        <dbReference type="Proteomes" id="UP001556367"/>
    </source>
</evidence>
<dbReference type="PANTHER" id="PTHR47842">
    <property type="entry name" value="EXPRESSED PROTEIN"/>
    <property type="match status" value="1"/>
</dbReference>
<organism evidence="4 5">
    <name type="scientific">Hohenbuehelia grisea</name>
    <dbReference type="NCBI Taxonomy" id="104357"/>
    <lineage>
        <taxon>Eukaryota</taxon>
        <taxon>Fungi</taxon>
        <taxon>Dikarya</taxon>
        <taxon>Basidiomycota</taxon>
        <taxon>Agaricomycotina</taxon>
        <taxon>Agaricomycetes</taxon>
        <taxon>Agaricomycetidae</taxon>
        <taxon>Agaricales</taxon>
        <taxon>Pleurotineae</taxon>
        <taxon>Pleurotaceae</taxon>
        <taxon>Hohenbuehelia</taxon>
    </lineage>
</organism>
<dbReference type="Pfam" id="PF05057">
    <property type="entry name" value="DUF676"/>
    <property type="match status" value="1"/>
</dbReference>
<gene>
    <name evidence="4" type="ORF">HGRIS_009433</name>
</gene>
<dbReference type="InterPro" id="IPR029058">
    <property type="entry name" value="AB_hydrolase_fold"/>
</dbReference>
<sequence length="405" mass="43501">MDTDSQPVDESQPALVSGTPEFYLLVIFIHGFKGNDETFGSFPERLQHVLSETLASTAVECIVFPAYETKGDLNEAVIRFADWLTTLTVEKEVACGGGAGKAQIVLCGHSMGGLLAADSLLEFIRTRPDQTAPLWPKIIACIAFDTPYLGLHPFVFKNSASKAFEYASTAHSTVSSILGTFSGKSPAAAAKGPVPAIAAPPSTQAASSGWSKWAPAAFAVGGALMAGAAAGGVYYKRDDIGEGYSWFTDHMKYVGNLWNEGALKARVEALVDAQEKHGVTFRTMYTYLPPSPPAHFGHRTFIVLPAKSSRASPYFVPAKNTLAEDELRAHTGMFGGSTNDGYYELGLETARLIREAVTRGKGIIQVAGAQTLVAEESSTDDAKEVSKEHQKQQREVEEKDDLINL</sequence>
<evidence type="ECO:0000313" key="4">
    <source>
        <dbReference type="EMBL" id="KAL0949364.1"/>
    </source>
</evidence>
<dbReference type="Gene3D" id="3.40.50.1820">
    <property type="entry name" value="alpha/beta hydrolase"/>
    <property type="match status" value="1"/>
</dbReference>
<dbReference type="PANTHER" id="PTHR47842:SF1">
    <property type="entry name" value="DUF676 DOMAIN-CONTAINING PROTEIN"/>
    <property type="match status" value="1"/>
</dbReference>